<organism evidence="2">
    <name type="scientific">Culex pipiens</name>
    <name type="common">House mosquito</name>
    <dbReference type="NCBI Taxonomy" id="7175"/>
    <lineage>
        <taxon>Eukaryota</taxon>
        <taxon>Metazoa</taxon>
        <taxon>Ecdysozoa</taxon>
        <taxon>Arthropoda</taxon>
        <taxon>Hexapoda</taxon>
        <taxon>Insecta</taxon>
        <taxon>Pterygota</taxon>
        <taxon>Neoptera</taxon>
        <taxon>Endopterygota</taxon>
        <taxon>Diptera</taxon>
        <taxon>Nematocera</taxon>
        <taxon>Culicoidea</taxon>
        <taxon>Culicidae</taxon>
        <taxon>Culicinae</taxon>
        <taxon>Culicini</taxon>
        <taxon>Culex</taxon>
        <taxon>Culex</taxon>
    </lineage>
</organism>
<dbReference type="EMBL" id="HBUE01015812">
    <property type="protein sequence ID" value="CAG6450420.1"/>
    <property type="molecule type" value="Transcribed_RNA"/>
</dbReference>
<dbReference type="AlphaFoldDB" id="A0A8D8EY12"/>
<proteinExistence type="predicted"/>
<sequence length="199" mass="21485">MIIGCERDPGHPRTGRKIIETSSSGVQESNRPVQPGLAIEPFDSMRGTGGGYLCQNKGTYGWNRRAGPKHDPGRKAAQGARQTGAKYKGGPRGDHPVQNLLQLNCRAMWPSSQLLAALVSDNAFGSPTPSKTNSSPAMIPLLFAISAFKWSRVNARACLPDFNSAFCTSSRYSFNHSFSRLVLLPQLVLQGHDLATFGA</sequence>
<protein>
    <submittedName>
        <fullName evidence="2">(northern house mosquito) hypothetical protein</fullName>
    </submittedName>
</protein>
<accession>A0A8D8EY12</accession>
<name>A0A8D8EY12_CULPI</name>
<evidence type="ECO:0000256" key="1">
    <source>
        <dbReference type="SAM" id="MobiDB-lite"/>
    </source>
</evidence>
<evidence type="ECO:0000313" key="2">
    <source>
        <dbReference type="EMBL" id="CAG6450420.1"/>
    </source>
</evidence>
<reference evidence="2" key="1">
    <citation type="submission" date="2021-05" db="EMBL/GenBank/DDBJ databases">
        <authorList>
            <person name="Alioto T."/>
            <person name="Alioto T."/>
            <person name="Gomez Garrido J."/>
        </authorList>
    </citation>
    <scope>NUCLEOTIDE SEQUENCE</scope>
</reference>
<feature type="region of interest" description="Disordered" evidence="1">
    <location>
        <begin position="65"/>
        <end position="93"/>
    </location>
</feature>